<gene>
    <name evidence="1" type="ORF">LpeD_49</name>
</gene>
<dbReference type="Proteomes" id="UP000229296">
    <property type="component" value="Segment"/>
</dbReference>
<organism evidence="1 2">
    <name type="scientific">Lactobacillus phage LpeD</name>
    <dbReference type="NCBI Taxonomy" id="2041210"/>
    <lineage>
        <taxon>Viruses</taxon>
        <taxon>Duplodnaviria</taxon>
        <taxon>Heunggongvirae</taxon>
        <taxon>Uroviricota</taxon>
        <taxon>Caudoviricetes</taxon>
        <taxon>Herelleviridae</taxon>
        <taxon>Elpedvirus</taxon>
        <taxon>Elpedvirus LpeD</taxon>
    </lineage>
</organism>
<evidence type="ECO:0000313" key="1">
    <source>
        <dbReference type="EMBL" id="ATG86348.1"/>
    </source>
</evidence>
<protein>
    <submittedName>
        <fullName evidence="1">Metallophosphatase</fullName>
    </submittedName>
</protein>
<accession>A0A291I9I4</accession>
<dbReference type="SUPFAM" id="SSF56300">
    <property type="entry name" value="Metallo-dependent phosphatases"/>
    <property type="match status" value="1"/>
</dbReference>
<name>A0A291I9I4_9CAUD</name>
<dbReference type="InterPro" id="IPR029052">
    <property type="entry name" value="Metallo-depent_PP-like"/>
</dbReference>
<keyword evidence="2" id="KW-1185">Reference proteome</keyword>
<reference evidence="1 2" key="1">
    <citation type="submission" date="2017-08" db="EMBL/GenBank/DDBJ databases">
        <title>Isolation and Characterization of phages of Lactobacillus pentosus and plantarum.</title>
        <authorList>
            <person name="Qi R."/>
            <person name="Yu M."/>
            <person name="Qiao X."/>
            <person name="Li Y."/>
        </authorList>
    </citation>
    <scope>NUCLEOTIDE SEQUENCE [LARGE SCALE GENOMIC DNA]</scope>
</reference>
<dbReference type="Gene3D" id="3.60.21.10">
    <property type="match status" value="1"/>
</dbReference>
<dbReference type="EMBL" id="MF787246">
    <property type="protein sequence ID" value="ATG86348.1"/>
    <property type="molecule type" value="Genomic_DNA"/>
</dbReference>
<proteinExistence type="predicted"/>
<sequence>MEDNSYKIFGAVLGDMKLTQGKRLSLAPVNRYLKRFDKHLSKSDLEDLLVMLSNKQEPLYTAYVTVASGKQTLSEYLDVDNTIYDKVSPATINNIELKESQKQFKQSLMTGAYSKMLAEKNLDAISELLTNLDLSKFSKGVEIPDESEDVLILNLSDLHIGELDDLYVGNYHNHYNLDVMWKRLDAYVDKALSYARVRGITNIVVVNVGDIITGAYMHPNQMFGIEFDISHQVSEALDVMLNLLDRLNSEFNVTFASIAGNHDRMNQKDKSGNIPSDSAAYVIMNTIKLLKDTYGVLSNVKLVDNYSDMHEVDLTINDKRIVWTHGEKVKRNNNDNSYKFQAGGKHIDCLIYGHFHTFQIKSGDLCQEVGLPALKGMDSYAKSLPTEFSAPGQCFTVVPKNGNIYSIPVLFKGDEF</sequence>
<evidence type="ECO:0000313" key="2">
    <source>
        <dbReference type="Proteomes" id="UP000229296"/>
    </source>
</evidence>